<feature type="transmembrane region" description="Helical" evidence="1">
    <location>
        <begin position="6"/>
        <end position="26"/>
    </location>
</feature>
<proteinExistence type="predicted"/>
<evidence type="ECO:0000256" key="1">
    <source>
        <dbReference type="SAM" id="Phobius"/>
    </source>
</evidence>
<name>A0ABQ5JQ15_9LACO</name>
<gene>
    <name evidence="2" type="ORF">JCM31185_17350</name>
</gene>
<organism evidence="2 3">
    <name type="scientific">Furfurilactobacillus curtus</name>
    <dbReference type="NCBI Taxonomy" id="1746200"/>
    <lineage>
        <taxon>Bacteria</taxon>
        <taxon>Bacillati</taxon>
        <taxon>Bacillota</taxon>
        <taxon>Bacilli</taxon>
        <taxon>Lactobacillales</taxon>
        <taxon>Lactobacillaceae</taxon>
        <taxon>Furfurilactobacillus</taxon>
    </lineage>
</organism>
<accession>A0ABQ5JQ15</accession>
<keyword evidence="3" id="KW-1185">Reference proteome</keyword>
<keyword evidence="1" id="KW-1133">Transmembrane helix</keyword>
<evidence type="ECO:0000313" key="2">
    <source>
        <dbReference type="EMBL" id="GKT06448.1"/>
    </source>
</evidence>
<reference evidence="2 3" key="1">
    <citation type="submission" date="2022-03" db="EMBL/GenBank/DDBJ databases">
        <title>Draft genome sequence of Furfurilactobacillus curtus JCM 31185.</title>
        <authorList>
            <person name="Suzuki S."/>
            <person name="Endo A."/>
            <person name="Kajikawa A."/>
        </authorList>
    </citation>
    <scope>NUCLEOTIDE SEQUENCE [LARGE SCALE GENOMIC DNA]</scope>
    <source>
        <strain evidence="2 3">JCM 31185</strain>
    </source>
</reference>
<keyword evidence="1" id="KW-0812">Transmembrane</keyword>
<dbReference type="Proteomes" id="UP001628078">
    <property type="component" value="Unassembled WGS sequence"/>
</dbReference>
<protein>
    <submittedName>
        <fullName evidence="2">Uncharacterized protein</fullName>
    </submittedName>
</protein>
<comment type="caution">
    <text evidence="2">The sequence shown here is derived from an EMBL/GenBank/DDBJ whole genome shotgun (WGS) entry which is preliminary data.</text>
</comment>
<dbReference type="EMBL" id="BQXO01000006">
    <property type="protein sequence ID" value="GKT06448.1"/>
    <property type="molecule type" value="Genomic_DNA"/>
</dbReference>
<keyword evidence="1" id="KW-0472">Membrane</keyword>
<evidence type="ECO:0000313" key="3">
    <source>
        <dbReference type="Proteomes" id="UP001628078"/>
    </source>
</evidence>
<sequence length="65" mass="7840">MQLAEIVDQIYLTFYSTCTIFCLCVIKTVKYSYFLRIVHVNEEANDDEKSSCFRRNWQHRVANRE</sequence>